<proteinExistence type="predicted"/>
<evidence type="ECO:0000256" key="1">
    <source>
        <dbReference type="ARBA" id="ARBA00004651"/>
    </source>
</evidence>
<dbReference type="Gene3D" id="3.40.630.30">
    <property type="match status" value="1"/>
</dbReference>
<reference evidence="7 8" key="1">
    <citation type="submission" date="2019-06" db="EMBL/GenBank/DDBJ databases">
        <title>Sequencing the genomes of 1000 actinobacteria strains.</title>
        <authorList>
            <person name="Klenk H.-P."/>
        </authorList>
    </citation>
    <scope>NUCLEOTIDE SEQUENCE [LARGE SCALE GENOMIC DNA]</scope>
    <source>
        <strain evidence="7 8">DSM 41929</strain>
    </source>
</reference>
<evidence type="ECO:0000256" key="4">
    <source>
        <dbReference type="ARBA" id="ARBA00022989"/>
    </source>
</evidence>
<keyword evidence="8" id="KW-1185">Reference proteome</keyword>
<dbReference type="Pfam" id="PF09924">
    <property type="entry name" value="LPG_synthase_C"/>
    <property type="match status" value="1"/>
</dbReference>
<comment type="subcellular location">
    <subcellularLocation>
        <location evidence="1">Cell membrane</location>
        <topology evidence="1">Multi-pass membrane protein</topology>
    </subcellularLocation>
</comment>
<dbReference type="Proteomes" id="UP000318103">
    <property type="component" value="Unassembled WGS sequence"/>
</dbReference>
<name>A0A542UH48_9ACTN</name>
<accession>A0A542UH48</accession>
<evidence type="ECO:0000256" key="5">
    <source>
        <dbReference type="ARBA" id="ARBA00023136"/>
    </source>
</evidence>
<dbReference type="GO" id="GO:0016755">
    <property type="term" value="F:aminoacyltransferase activity"/>
    <property type="evidence" value="ECO:0007669"/>
    <property type="project" value="TreeGrafter"/>
</dbReference>
<dbReference type="GO" id="GO:0055091">
    <property type="term" value="P:phospholipid homeostasis"/>
    <property type="evidence" value="ECO:0007669"/>
    <property type="project" value="TreeGrafter"/>
</dbReference>
<dbReference type="InterPro" id="IPR051211">
    <property type="entry name" value="PG_lysyltransferase"/>
</dbReference>
<keyword evidence="5" id="KW-0472">Membrane</keyword>
<evidence type="ECO:0000313" key="8">
    <source>
        <dbReference type="Proteomes" id="UP000318103"/>
    </source>
</evidence>
<dbReference type="EMBL" id="VFNX01000001">
    <property type="protein sequence ID" value="TQK98364.1"/>
    <property type="molecule type" value="Genomic_DNA"/>
</dbReference>
<dbReference type="GO" id="GO:0005886">
    <property type="term" value="C:plasma membrane"/>
    <property type="evidence" value="ECO:0007669"/>
    <property type="project" value="UniProtKB-SubCell"/>
</dbReference>
<dbReference type="InterPro" id="IPR016181">
    <property type="entry name" value="Acyl_CoA_acyltransferase"/>
</dbReference>
<evidence type="ECO:0000256" key="3">
    <source>
        <dbReference type="ARBA" id="ARBA00022692"/>
    </source>
</evidence>
<dbReference type="PANTHER" id="PTHR34697:SF2">
    <property type="entry name" value="PHOSPHATIDYLGLYCEROL LYSYLTRANSFERASE"/>
    <property type="match status" value="1"/>
</dbReference>
<keyword evidence="4" id="KW-1133">Transmembrane helix</keyword>
<dbReference type="InterPro" id="IPR024320">
    <property type="entry name" value="LPG_synthase_C"/>
</dbReference>
<evidence type="ECO:0000256" key="2">
    <source>
        <dbReference type="ARBA" id="ARBA00022475"/>
    </source>
</evidence>
<dbReference type="AlphaFoldDB" id="A0A542UH48"/>
<organism evidence="7 8">
    <name type="scientific">Streptomyces puniciscabiei</name>
    <dbReference type="NCBI Taxonomy" id="164348"/>
    <lineage>
        <taxon>Bacteria</taxon>
        <taxon>Bacillati</taxon>
        <taxon>Actinomycetota</taxon>
        <taxon>Actinomycetes</taxon>
        <taxon>Kitasatosporales</taxon>
        <taxon>Streptomycetaceae</taxon>
        <taxon>Streptomyces</taxon>
    </lineage>
</organism>
<gene>
    <name evidence="7" type="ORF">FB563_3386</name>
</gene>
<keyword evidence="3" id="KW-0812">Transmembrane</keyword>
<protein>
    <submittedName>
        <fullName evidence="7">Uncharacterized protein DUF2156</fullName>
    </submittedName>
</protein>
<dbReference type="PANTHER" id="PTHR34697">
    <property type="entry name" value="PHOSPHATIDYLGLYCEROL LYSYLTRANSFERASE"/>
    <property type="match status" value="1"/>
</dbReference>
<comment type="caution">
    <text evidence="7">The sequence shown here is derived from an EMBL/GenBank/DDBJ whole genome shotgun (WGS) entry which is preliminary data.</text>
</comment>
<evidence type="ECO:0000259" key="6">
    <source>
        <dbReference type="Pfam" id="PF09924"/>
    </source>
</evidence>
<keyword evidence="2" id="KW-1003">Cell membrane</keyword>
<feature type="domain" description="Phosphatidylglycerol lysyltransferase C-terminal" evidence="6">
    <location>
        <begin position="16"/>
        <end position="314"/>
    </location>
</feature>
<evidence type="ECO:0000313" key="7">
    <source>
        <dbReference type="EMBL" id="TQK98364.1"/>
    </source>
</evidence>
<dbReference type="SUPFAM" id="SSF55729">
    <property type="entry name" value="Acyl-CoA N-acyltransferases (Nat)"/>
    <property type="match status" value="1"/>
</dbReference>
<sequence length="333" mass="37159">MMTETIEIEDVVLRALREYSDANNPSAFLAANSGNSYFTLPGRPGFIAYRTTSRYVVQFGGPFAPREAYPELLSAFTAFAAEQGRPVVAVQLQRHDAGHYEQHGFTVNQIGASYAVDLATYSLAGHRFMKLRNKISQAARNGLTVVEGELADWEKQMRAIDEVWLPTKGENARMLEYLVGEYGGPAQRHRRLFLGLIGGELVGYISYSPVYGDNPGWMHDLCRRRPGGSPGIMESLNDHAMKTFQAEGVPWLHFGFTPFTSLRPEFERPGASPGFGWLMHFLWEHGESIYPAATQLAYKEKWGPDLVIPEYVAFQGRASITGFAHIFRAANAL</sequence>